<reference evidence="3 4" key="1">
    <citation type="submission" date="2012-01" db="EMBL/GenBank/DDBJ databases">
        <title>Complete sequence of Desulfotomaculum gibsoniae DSM 7213.</title>
        <authorList>
            <consortium name="US DOE Joint Genome Institute"/>
            <person name="Lucas S."/>
            <person name="Han J."/>
            <person name="Lapidus A."/>
            <person name="Cheng J.-F."/>
            <person name="Goodwin L."/>
            <person name="Pitluck S."/>
            <person name="Peters L."/>
            <person name="Ovchinnikova G."/>
            <person name="Teshima H."/>
            <person name="Detter J.C."/>
            <person name="Han C."/>
            <person name="Tapia R."/>
            <person name="Land M."/>
            <person name="Hauser L."/>
            <person name="Kyrpides N."/>
            <person name="Ivanova N."/>
            <person name="Pagani I."/>
            <person name="Parshina S."/>
            <person name="Plugge C."/>
            <person name="Muyzer G."/>
            <person name="Kuever J."/>
            <person name="Ivanova A."/>
            <person name="Nazina T."/>
            <person name="Klenk H.-P."/>
            <person name="Brambilla E."/>
            <person name="Spring S."/>
            <person name="Stams A.F."/>
            <person name="Woyke T."/>
        </authorList>
    </citation>
    <scope>NUCLEOTIDE SEQUENCE [LARGE SCALE GENOMIC DNA]</scope>
    <source>
        <strain evidence="3 4">DSM 7213</strain>
    </source>
</reference>
<dbReference type="PANTHER" id="PTHR33744:SF1">
    <property type="entry name" value="DNA-BINDING TRANSCRIPTIONAL ACTIVATOR ADER"/>
    <property type="match status" value="1"/>
</dbReference>
<evidence type="ECO:0000259" key="2">
    <source>
        <dbReference type="SMART" id="SM00065"/>
    </source>
</evidence>
<comment type="similarity">
    <text evidence="1">Belongs to the CdaR family.</text>
</comment>
<protein>
    <recommendedName>
        <fullName evidence="2">GAF domain-containing protein</fullName>
    </recommendedName>
</protein>
<dbReference type="InterPro" id="IPR025736">
    <property type="entry name" value="PucR_C-HTH_dom"/>
</dbReference>
<name>R4KU88_9FIRM</name>
<dbReference type="InterPro" id="IPR029016">
    <property type="entry name" value="GAF-like_dom_sf"/>
</dbReference>
<dbReference type="RefSeq" id="WP_006520588.1">
    <property type="nucleotide sequence ID" value="NC_021184.1"/>
</dbReference>
<dbReference type="InterPro" id="IPR041522">
    <property type="entry name" value="CdaR_GGDEF"/>
</dbReference>
<dbReference type="Pfam" id="PF13556">
    <property type="entry name" value="HTH_30"/>
    <property type="match status" value="1"/>
</dbReference>
<dbReference type="EMBL" id="CP003273">
    <property type="protein sequence ID" value="AGL03186.1"/>
    <property type="molecule type" value="Genomic_DNA"/>
</dbReference>
<dbReference type="STRING" id="767817.Desgi_3878"/>
<evidence type="ECO:0000256" key="1">
    <source>
        <dbReference type="ARBA" id="ARBA00006754"/>
    </source>
</evidence>
<dbReference type="Pfam" id="PF13185">
    <property type="entry name" value="GAF_2"/>
    <property type="match status" value="1"/>
</dbReference>
<gene>
    <name evidence="3" type="ORF">Desgi_3878</name>
</gene>
<dbReference type="Pfam" id="PF17853">
    <property type="entry name" value="GGDEF_2"/>
    <property type="match status" value="1"/>
</dbReference>
<dbReference type="eggNOG" id="COG3835">
    <property type="taxonomic scope" value="Bacteria"/>
</dbReference>
<feature type="domain" description="GAF" evidence="2">
    <location>
        <begin position="188"/>
        <end position="336"/>
    </location>
</feature>
<dbReference type="OrthoDB" id="143422at2"/>
<accession>R4KU88</accession>
<dbReference type="Gene3D" id="1.10.10.2840">
    <property type="entry name" value="PucR C-terminal helix-turn-helix domain"/>
    <property type="match status" value="1"/>
</dbReference>
<keyword evidence="4" id="KW-1185">Reference proteome</keyword>
<dbReference type="InterPro" id="IPR042070">
    <property type="entry name" value="PucR_C-HTH_sf"/>
</dbReference>
<dbReference type="SUPFAM" id="SSF55781">
    <property type="entry name" value="GAF domain-like"/>
    <property type="match status" value="1"/>
</dbReference>
<dbReference type="KEGG" id="dgi:Desgi_3878"/>
<dbReference type="PANTHER" id="PTHR33744">
    <property type="entry name" value="CARBOHYDRATE DIACID REGULATOR"/>
    <property type="match status" value="1"/>
</dbReference>
<dbReference type="Gene3D" id="3.30.450.40">
    <property type="match status" value="1"/>
</dbReference>
<proteinExistence type="inferred from homology"/>
<dbReference type="SMART" id="SM00065">
    <property type="entry name" value="GAF"/>
    <property type="match status" value="1"/>
</dbReference>
<organism evidence="3 4">
    <name type="scientific">Desulfoscipio gibsoniae DSM 7213</name>
    <dbReference type="NCBI Taxonomy" id="767817"/>
    <lineage>
        <taxon>Bacteria</taxon>
        <taxon>Bacillati</taxon>
        <taxon>Bacillota</taxon>
        <taxon>Clostridia</taxon>
        <taxon>Eubacteriales</taxon>
        <taxon>Desulfallaceae</taxon>
        <taxon>Desulfoscipio</taxon>
    </lineage>
</organism>
<dbReference type="InterPro" id="IPR051448">
    <property type="entry name" value="CdaR-like_regulators"/>
</dbReference>
<evidence type="ECO:0000313" key="4">
    <source>
        <dbReference type="Proteomes" id="UP000013520"/>
    </source>
</evidence>
<sequence>MYEKQQHQTTNDIEFHCNLEFNEDPPKDIEDLIKVILSFLKTKADVTVFVLLTENKIGRAYMVKKNFEPEQFKTIAIPSEKNSQLYNILSQNNGKTNSIKAELMLDLFSESGHYPVVLLHMLLAVEHIAAVALAGHKASLVWNFTDQSILDMLGKNFELSKTQKEKRLLSHALESLSDVNKIILENGSFESALASVFNGVNNILGAEGAGFLFYDEETKSLTLQKPAFGSYDDQLINLYKVTIEDGGNAVKVFQSQEPYLSNNVPEDPRIIQSLARLFNVRNIVSTPVKVSNKCIGVFHVINKPGGFSSGDLGIIKMFVSQLAIALENAYLYDREKKMAKRLQRFIELNERLLRLVLKSAGIQAITNTIALYLTAGVIFCDNRLVKRAWSPQDTNELKDFDPSQLLDMKGRTFKPGSGGWVPFKLRYKEDLSREVVAASIDVDGNLLGYLFVIMEPAKYNEDYLSVIQRTIPVYALELLKEQVAREVMQNIEGDFVSALLDGKYVEEQIFRQASGLGYDISIPRVVVVAELDSNVCQGQNILVSFWRPSLYEINLYLKHHYPQSFAVALKEQLIILLSYSPSQKSREQNSLLNTAQIIWKELERITGRKVYIGIGRVAQGIKDLEGSYKDALFSIKYIRQTKQKNQVVAFRDLGLYQALVDENAAGHLYNLMQELLGPLLESDKNKGTTYLKTLDEYFTAGCCIKTAAEILFCHVNTVRYRLGRAKKLSRMNVDDIERRFDMQMSLQIAKFYYPNLFEHSSRNE</sequence>
<dbReference type="Proteomes" id="UP000013520">
    <property type="component" value="Chromosome"/>
</dbReference>
<dbReference type="HOGENOM" id="CLU_022310_0_0_9"/>
<evidence type="ECO:0000313" key="3">
    <source>
        <dbReference type="EMBL" id="AGL03186.1"/>
    </source>
</evidence>
<dbReference type="AlphaFoldDB" id="R4KU88"/>
<dbReference type="eggNOG" id="COG2203">
    <property type="taxonomic scope" value="Bacteria"/>
</dbReference>
<dbReference type="InterPro" id="IPR003018">
    <property type="entry name" value="GAF"/>
</dbReference>